<dbReference type="EMBL" id="VNWK01000009">
    <property type="protein sequence ID" value="TXJ99859.1"/>
    <property type="molecule type" value="Genomic_DNA"/>
</dbReference>
<keyword evidence="1" id="KW-0732">Signal</keyword>
<evidence type="ECO:0000256" key="1">
    <source>
        <dbReference type="SAM" id="SignalP"/>
    </source>
</evidence>
<organism evidence="3 5">
    <name type="scientific">Flagellimonas pelagia</name>
    <dbReference type="NCBI Taxonomy" id="2306998"/>
    <lineage>
        <taxon>Bacteria</taxon>
        <taxon>Pseudomonadati</taxon>
        <taxon>Bacteroidota</taxon>
        <taxon>Flavobacteriia</taxon>
        <taxon>Flavobacteriales</taxon>
        <taxon>Flavobacteriaceae</taxon>
        <taxon>Flagellimonas</taxon>
    </lineage>
</organism>
<dbReference type="CDD" id="cd00063">
    <property type="entry name" value="FN3"/>
    <property type="match status" value="1"/>
</dbReference>
<dbReference type="Gene3D" id="2.60.40.10">
    <property type="entry name" value="Immunoglobulins"/>
    <property type="match status" value="1"/>
</dbReference>
<feature type="signal peptide" evidence="1">
    <location>
        <begin position="1"/>
        <end position="23"/>
    </location>
</feature>
<evidence type="ECO:0000313" key="6">
    <source>
        <dbReference type="Proteomes" id="UP000321621"/>
    </source>
</evidence>
<evidence type="ECO:0000313" key="4">
    <source>
        <dbReference type="EMBL" id="TXJ99859.1"/>
    </source>
</evidence>
<feature type="domain" description="Fibronectin type-III" evidence="2">
    <location>
        <begin position="46"/>
        <end position="131"/>
    </location>
</feature>
<comment type="caution">
    <text evidence="3">The sequence shown here is derived from an EMBL/GenBank/DDBJ whole genome shotgun (WGS) entry which is preliminary data.</text>
</comment>
<dbReference type="Pfam" id="PF00041">
    <property type="entry name" value="fn3"/>
    <property type="match status" value="1"/>
</dbReference>
<dbReference type="SMART" id="SM00060">
    <property type="entry name" value="FN3"/>
    <property type="match status" value="1"/>
</dbReference>
<evidence type="ECO:0000313" key="5">
    <source>
        <dbReference type="Proteomes" id="UP000266691"/>
    </source>
</evidence>
<sequence length="443" mass="49276">MTMKTNPYLKNLLKTYVLFMAMAAISCSSNNDESQVSEVDAESPTKPTGLTATNITQRSLDLTWEPATDNVKVKNYWLYQDNQFLVGSGKASYALEGLDPGRTYIYQIQANDAAGNASELSDPLEVSTMELLTAELQYDSGNLEVYLGALMDAVPGVSGNNYKVPTDNDLDQWGLIIHAILEDNIEEAVAQAVYLNYQVVEFADTESTPNQVYYILKEFSIRTNYWGTFVFSKTPKKQNLVLAAPHILHDQNTGYQAAYVFRQNVAKALFISGAHRCNREEPTECSGTTKACSSNYAPYRVSDVPHNIYSTFQRTTEIMYNELPSSVFVQLHGFSKEASDPYVIMSNGTNKTPAKDYVSLIKNALLEEDNTLTFKIPHLDANWTRYAAFDNTQGRFINGSPNPCSVEATGTTGRFVHIEQESSKLRASKAGWEKVSNALGKVF</sequence>
<dbReference type="SUPFAM" id="SSF49265">
    <property type="entry name" value="Fibronectin type III"/>
    <property type="match status" value="1"/>
</dbReference>
<feature type="chain" id="PRO_5017359404" evidence="1">
    <location>
        <begin position="24"/>
        <end position="443"/>
    </location>
</feature>
<protein>
    <submittedName>
        <fullName evidence="3">Fibronectin type III domain-containing protein</fullName>
    </submittedName>
</protein>
<dbReference type="AlphaFoldDB" id="A0A3A1NLN6"/>
<name>A0A3A1NLN6_9FLAO</name>
<dbReference type="Proteomes" id="UP000266691">
    <property type="component" value="Unassembled WGS sequence"/>
</dbReference>
<keyword evidence="6" id="KW-1185">Reference proteome</keyword>
<accession>A0A3A1NLN6</accession>
<dbReference type="PROSITE" id="PS50853">
    <property type="entry name" value="FN3"/>
    <property type="match status" value="1"/>
</dbReference>
<dbReference type="PROSITE" id="PS51257">
    <property type="entry name" value="PROKAR_LIPOPROTEIN"/>
    <property type="match status" value="1"/>
</dbReference>
<dbReference type="EMBL" id="QXFI01000009">
    <property type="protein sequence ID" value="RIV46970.1"/>
    <property type="molecule type" value="Genomic_DNA"/>
</dbReference>
<dbReference type="InterPro" id="IPR013783">
    <property type="entry name" value="Ig-like_fold"/>
</dbReference>
<dbReference type="InterPro" id="IPR036116">
    <property type="entry name" value="FN3_sf"/>
</dbReference>
<evidence type="ECO:0000259" key="2">
    <source>
        <dbReference type="PROSITE" id="PS50853"/>
    </source>
</evidence>
<dbReference type="OrthoDB" id="5508967at2"/>
<evidence type="ECO:0000313" key="3">
    <source>
        <dbReference type="EMBL" id="RIV46970.1"/>
    </source>
</evidence>
<dbReference type="Proteomes" id="UP000321621">
    <property type="component" value="Unassembled WGS sequence"/>
</dbReference>
<proteinExistence type="predicted"/>
<gene>
    <name evidence="3" type="ORF">D2V05_03155</name>
    <name evidence="4" type="ORF">FQ017_03140</name>
</gene>
<reference evidence="4 6" key="2">
    <citation type="submission" date="2019-07" db="EMBL/GenBank/DDBJ databases">
        <title>Draft genome of two Muricauda strains isolated from deep sea.</title>
        <authorList>
            <person name="Sun C."/>
        </authorList>
    </citation>
    <scope>NUCLEOTIDE SEQUENCE [LARGE SCALE GENOMIC DNA]</scope>
    <source>
        <strain evidence="4 6">72</strain>
    </source>
</reference>
<dbReference type="InterPro" id="IPR003961">
    <property type="entry name" value="FN3_dom"/>
</dbReference>
<reference evidence="3 5" key="1">
    <citation type="submission" date="2018-08" db="EMBL/GenBank/DDBJ databases">
        <title>Proposal of Muricauda 72 sp.nov. and Muricauda NH166 sp.nov., isolated from seawater.</title>
        <authorList>
            <person name="Cheng H."/>
            <person name="Wu Y.-H."/>
            <person name="Guo L.-L."/>
            <person name="Xu X.-W."/>
        </authorList>
    </citation>
    <scope>NUCLEOTIDE SEQUENCE [LARGE SCALE GENOMIC DNA]</scope>
    <source>
        <strain evidence="3 5">72</strain>
    </source>
</reference>